<gene>
    <name evidence="1" type="ORF">SCLCIDRAFT_1212828</name>
</gene>
<keyword evidence="2" id="KW-1185">Reference proteome</keyword>
<dbReference type="HOGENOM" id="CLU_3015516_0_0_1"/>
<organism evidence="1 2">
    <name type="scientific">Scleroderma citrinum Foug A</name>
    <dbReference type="NCBI Taxonomy" id="1036808"/>
    <lineage>
        <taxon>Eukaryota</taxon>
        <taxon>Fungi</taxon>
        <taxon>Dikarya</taxon>
        <taxon>Basidiomycota</taxon>
        <taxon>Agaricomycotina</taxon>
        <taxon>Agaricomycetes</taxon>
        <taxon>Agaricomycetidae</taxon>
        <taxon>Boletales</taxon>
        <taxon>Sclerodermatineae</taxon>
        <taxon>Sclerodermataceae</taxon>
        <taxon>Scleroderma</taxon>
    </lineage>
</organism>
<proteinExistence type="predicted"/>
<sequence>MEQHPMRSYSAEVDYEEMVDLTKMDGEERDELLRRLGHKRILESCEQTKRDGHAPW</sequence>
<name>A0A0C3DW14_9AGAM</name>
<reference evidence="2" key="2">
    <citation type="submission" date="2015-01" db="EMBL/GenBank/DDBJ databases">
        <title>Evolutionary Origins and Diversification of the Mycorrhizal Mutualists.</title>
        <authorList>
            <consortium name="DOE Joint Genome Institute"/>
            <consortium name="Mycorrhizal Genomics Consortium"/>
            <person name="Kohler A."/>
            <person name="Kuo A."/>
            <person name="Nagy L.G."/>
            <person name="Floudas D."/>
            <person name="Copeland A."/>
            <person name="Barry K.W."/>
            <person name="Cichocki N."/>
            <person name="Veneault-Fourrey C."/>
            <person name="LaButti K."/>
            <person name="Lindquist E.A."/>
            <person name="Lipzen A."/>
            <person name="Lundell T."/>
            <person name="Morin E."/>
            <person name="Murat C."/>
            <person name="Riley R."/>
            <person name="Ohm R."/>
            <person name="Sun H."/>
            <person name="Tunlid A."/>
            <person name="Henrissat B."/>
            <person name="Grigoriev I.V."/>
            <person name="Hibbett D.S."/>
            <person name="Martin F."/>
        </authorList>
    </citation>
    <scope>NUCLEOTIDE SEQUENCE [LARGE SCALE GENOMIC DNA]</scope>
    <source>
        <strain evidence="2">Foug A</strain>
    </source>
</reference>
<dbReference type="InParanoid" id="A0A0C3DW14"/>
<protein>
    <submittedName>
        <fullName evidence="1">Uncharacterized protein</fullName>
    </submittedName>
</protein>
<dbReference type="EMBL" id="KN822026">
    <property type="protein sequence ID" value="KIM64765.1"/>
    <property type="molecule type" value="Genomic_DNA"/>
</dbReference>
<evidence type="ECO:0000313" key="1">
    <source>
        <dbReference type="EMBL" id="KIM64765.1"/>
    </source>
</evidence>
<dbReference type="Proteomes" id="UP000053989">
    <property type="component" value="Unassembled WGS sequence"/>
</dbReference>
<dbReference type="AlphaFoldDB" id="A0A0C3DW14"/>
<evidence type="ECO:0000313" key="2">
    <source>
        <dbReference type="Proteomes" id="UP000053989"/>
    </source>
</evidence>
<dbReference type="OrthoDB" id="674604at2759"/>
<reference evidence="1 2" key="1">
    <citation type="submission" date="2014-04" db="EMBL/GenBank/DDBJ databases">
        <authorList>
            <consortium name="DOE Joint Genome Institute"/>
            <person name="Kuo A."/>
            <person name="Kohler A."/>
            <person name="Nagy L.G."/>
            <person name="Floudas D."/>
            <person name="Copeland A."/>
            <person name="Barry K.W."/>
            <person name="Cichocki N."/>
            <person name="Veneault-Fourrey C."/>
            <person name="LaButti K."/>
            <person name="Lindquist E.A."/>
            <person name="Lipzen A."/>
            <person name="Lundell T."/>
            <person name="Morin E."/>
            <person name="Murat C."/>
            <person name="Sun H."/>
            <person name="Tunlid A."/>
            <person name="Henrissat B."/>
            <person name="Grigoriev I.V."/>
            <person name="Hibbett D.S."/>
            <person name="Martin F."/>
            <person name="Nordberg H.P."/>
            <person name="Cantor M.N."/>
            <person name="Hua S.X."/>
        </authorList>
    </citation>
    <scope>NUCLEOTIDE SEQUENCE [LARGE SCALE GENOMIC DNA]</scope>
    <source>
        <strain evidence="1 2">Foug A</strain>
    </source>
</reference>
<accession>A0A0C3DW14</accession>